<sequence>MDLSQKDVKARILGYFDCMEEVIEVHGLAGCLKDNVKLKCKVIVGNLRPATLREEVKRALECDPSLKSDLHRLFDLVKQEAIRNQQAYDMYQHMGKRDNGGRDGRSHHTRSGMVCPRGAVCTASAVAIGSRTARSATEANTKDAMKAFSENKRRLKETSTVKRLVTNDPPGESEVIFNDLVTMPYCPDNGTTHNFIPCSILDELQLLDPTVTLKALDSPVRGKAVGGVYITCTQSVGLDIGLQTVAGRVNIRGLTCVITESDEDEFLLGKWTLKSLGIDVDELLAGLMTQGYSDGDPFDDEREYKDIARPDTDAIKSKLREMAAEAVDNGFPADRSDELYEIVSKRDIWRLQISDDPPARLPPFTIRLKEGAEPYRCKPRKYAPVQRQFLRKLIQLGWAYKNPESRWACPALPVRKPGKGNEWRQTIEFRPVNTLTQPLAGGMTNNETHLEDVRGK</sequence>
<organism evidence="1 2">
    <name type="scientific">Phytophthora fragariaefolia</name>
    <dbReference type="NCBI Taxonomy" id="1490495"/>
    <lineage>
        <taxon>Eukaryota</taxon>
        <taxon>Sar</taxon>
        <taxon>Stramenopiles</taxon>
        <taxon>Oomycota</taxon>
        <taxon>Peronosporomycetes</taxon>
        <taxon>Peronosporales</taxon>
        <taxon>Peronosporaceae</taxon>
        <taxon>Phytophthora</taxon>
    </lineage>
</organism>
<name>A0A9W6YAN7_9STRA</name>
<dbReference type="Proteomes" id="UP001165121">
    <property type="component" value="Unassembled WGS sequence"/>
</dbReference>
<dbReference type="EMBL" id="BSXT01004179">
    <property type="protein sequence ID" value="GMF57046.1"/>
    <property type="molecule type" value="Genomic_DNA"/>
</dbReference>
<keyword evidence="2" id="KW-1185">Reference proteome</keyword>
<evidence type="ECO:0000313" key="1">
    <source>
        <dbReference type="EMBL" id="GMF57046.1"/>
    </source>
</evidence>
<dbReference type="InterPro" id="IPR051320">
    <property type="entry name" value="Viral_Replic_Matur_Polypro"/>
</dbReference>
<protein>
    <submittedName>
        <fullName evidence="1">Unnamed protein product</fullName>
    </submittedName>
</protein>
<dbReference type="SUPFAM" id="SSF56672">
    <property type="entry name" value="DNA/RNA polymerases"/>
    <property type="match status" value="1"/>
</dbReference>
<dbReference type="PANTHER" id="PTHR33064:SF37">
    <property type="entry name" value="RIBONUCLEASE H"/>
    <property type="match status" value="1"/>
</dbReference>
<dbReference type="PANTHER" id="PTHR33064">
    <property type="entry name" value="POL PROTEIN"/>
    <property type="match status" value="1"/>
</dbReference>
<dbReference type="OrthoDB" id="91335at2759"/>
<accession>A0A9W6YAN7</accession>
<reference evidence="1" key="1">
    <citation type="submission" date="2023-04" db="EMBL/GenBank/DDBJ databases">
        <title>Phytophthora fragariaefolia NBRC 109709.</title>
        <authorList>
            <person name="Ichikawa N."/>
            <person name="Sato H."/>
            <person name="Tonouchi N."/>
        </authorList>
    </citation>
    <scope>NUCLEOTIDE SEQUENCE</scope>
    <source>
        <strain evidence="1">NBRC 109709</strain>
    </source>
</reference>
<dbReference type="Gene3D" id="3.10.10.10">
    <property type="entry name" value="HIV Type 1 Reverse Transcriptase, subunit A, domain 1"/>
    <property type="match status" value="1"/>
</dbReference>
<proteinExistence type="predicted"/>
<evidence type="ECO:0000313" key="2">
    <source>
        <dbReference type="Proteomes" id="UP001165121"/>
    </source>
</evidence>
<dbReference type="AlphaFoldDB" id="A0A9W6YAN7"/>
<comment type="caution">
    <text evidence="1">The sequence shown here is derived from an EMBL/GenBank/DDBJ whole genome shotgun (WGS) entry which is preliminary data.</text>
</comment>
<dbReference type="InterPro" id="IPR043502">
    <property type="entry name" value="DNA/RNA_pol_sf"/>
</dbReference>
<gene>
    <name evidence="1" type="ORF">Pfra01_002430900</name>
</gene>